<dbReference type="EMBL" id="PGLV01000003">
    <property type="protein sequence ID" value="POZ54712.1"/>
    <property type="molecule type" value="Genomic_DNA"/>
</dbReference>
<dbReference type="AlphaFoldDB" id="A0A2S5CVF6"/>
<keyword evidence="2" id="KW-1185">Reference proteome</keyword>
<accession>A0A2S5CVF6</accession>
<evidence type="ECO:0000313" key="2">
    <source>
        <dbReference type="Proteomes" id="UP000237319"/>
    </source>
</evidence>
<dbReference type="RefSeq" id="WP_069508213.1">
    <property type="nucleotide sequence ID" value="NZ_CP194323.1"/>
</dbReference>
<reference evidence="1 2" key="1">
    <citation type="submission" date="2017-11" db="EMBL/GenBank/DDBJ databases">
        <title>Genome sequence of Lysinibacillus sphaericus, a lignin-degrading bacteria isolated from municipal solid waste soil.</title>
        <authorList>
            <person name="Persinoti G.F."/>
            <person name="Paixao D.A."/>
            <person name="Bugg T.D."/>
            <person name="Squina F.M."/>
        </authorList>
    </citation>
    <scope>NUCLEOTIDE SEQUENCE [LARGE SCALE GENOMIC DNA]</scope>
    <source>
        <strain evidence="1 2">A1</strain>
    </source>
</reference>
<evidence type="ECO:0000313" key="1">
    <source>
        <dbReference type="EMBL" id="POZ54712.1"/>
    </source>
</evidence>
<gene>
    <name evidence="1" type="ORF">LYSIN_03572</name>
</gene>
<dbReference type="Proteomes" id="UP000237319">
    <property type="component" value="Unassembled WGS sequence"/>
</dbReference>
<name>A0A2S5CVF6_LYSSH</name>
<organism evidence="1 2">
    <name type="scientific">Lysinibacillus sphaericus</name>
    <name type="common">Bacillus sphaericus</name>
    <dbReference type="NCBI Taxonomy" id="1421"/>
    <lineage>
        <taxon>Bacteria</taxon>
        <taxon>Bacillati</taxon>
        <taxon>Bacillota</taxon>
        <taxon>Bacilli</taxon>
        <taxon>Bacillales</taxon>
        <taxon>Bacillaceae</taxon>
        <taxon>Lysinibacillus</taxon>
    </lineage>
</organism>
<sequence length="82" mass="9247">MKNYEYIETGNTAVVDIDGKDPVFLNETASSIIKMHINGTSLADIKNKLMKEYSIPEGDLSEFEQQVEVTIKDFENMLESDA</sequence>
<comment type="caution">
    <text evidence="1">The sequence shown here is derived from an EMBL/GenBank/DDBJ whole genome shotgun (WGS) entry which is preliminary data.</text>
</comment>
<protein>
    <recommendedName>
        <fullName evidence="3">PqqD family protein</fullName>
    </recommendedName>
</protein>
<evidence type="ECO:0008006" key="3">
    <source>
        <dbReference type="Google" id="ProtNLM"/>
    </source>
</evidence>
<proteinExistence type="predicted"/>